<dbReference type="NCBIfam" id="TIGR02834">
    <property type="entry name" value="spo_ytxC"/>
    <property type="match status" value="1"/>
</dbReference>
<organism evidence="1 2">
    <name type="scientific">Desmospora profundinema</name>
    <dbReference type="NCBI Taxonomy" id="1571184"/>
    <lineage>
        <taxon>Bacteria</taxon>
        <taxon>Bacillati</taxon>
        <taxon>Bacillota</taxon>
        <taxon>Bacilli</taxon>
        <taxon>Bacillales</taxon>
        <taxon>Thermoactinomycetaceae</taxon>
        <taxon>Desmospora</taxon>
    </lineage>
</organism>
<name>A0ABU1IPC1_9BACL</name>
<dbReference type="InterPro" id="IPR014199">
    <property type="entry name" value="Spore_YtxC"/>
</dbReference>
<reference evidence="1 2" key="1">
    <citation type="submission" date="2023-07" db="EMBL/GenBank/DDBJ databases">
        <title>Genomic Encyclopedia of Type Strains, Phase IV (KMG-IV): sequencing the most valuable type-strain genomes for metagenomic binning, comparative biology and taxonomic classification.</title>
        <authorList>
            <person name="Goeker M."/>
        </authorList>
    </citation>
    <scope>NUCLEOTIDE SEQUENCE [LARGE SCALE GENOMIC DNA]</scope>
    <source>
        <strain evidence="1 2">DSM 45903</strain>
    </source>
</reference>
<proteinExistence type="predicted"/>
<protein>
    <submittedName>
        <fullName evidence="1">Sporulation protein YtxC</fullName>
    </submittedName>
</protein>
<evidence type="ECO:0000313" key="2">
    <source>
        <dbReference type="Proteomes" id="UP001185012"/>
    </source>
</evidence>
<dbReference type="Pfam" id="PF08812">
    <property type="entry name" value="YtxC"/>
    <property type="match status" value="1"/>
</dbReference>
<dbReference type="RefSeq" id="WP_309866624.1">
    <property type="nucleotide sequence ID" value="NZ_JAVDQG010000005.1"/>
</dbReference>
<dbReference type="EMBL" id="JAVDQG010000005">
    <property type="protein sequence ID" value="MDR6226566.1"/>
    <property type="molecule type" value="Genomic_DNA"/>
</dbReference>
<keyword evidence="2" id="KW-1185">Reference proteome</keyword>
<accession>A0ABU1IPC1</accession>
<gene>
    <name evidence="1" type="ORF">JOE21_002573</name>
</gene>
<dbReference type="Proteomes" id="UP001185012">
    <property type="component" value="Unassembled WGS sequence"/>
</dbReference>
<evidence type="ECO:0000313" key="1">
    <source>
        <dbReference type="EMBL" id="MDR6226566.1"/>
    </source>
</evidence>
<comment type="caution">
    <text evidence="1">The sequence shown here is derived from an EMBL/GenBank/DDBJ whole genome shotgun (WGS) entry which is preliminary data.</text>
</comment>
<sequence>MDKGEESGMVAYHISVPGSVGSEYAARMREFLSEELRNLEKKGALFHLEEKDQGDRTVFHLYHRHPGKPKDRGIRHSLGDAVADYFLTVDEPAWIRRIISKEFDYRNPEETKVIESYARHILDEEGEEGGSGHQDRRQKVSRHVSRYLQRHRTLAVDGFFRFRMKRYRHLLVKLVEHAIDEYILDREYQEFINLLRYFVSVQKPKVSLVHLFHCGKRRFHLLDADGEPLSLTEMDGTVQELMDHSLSQEDMIVSSLLTVAPDRILLHTVDPDETIIRTLIQIFEDRIQVCDGCPICRTAPMEKLDSID</sequence>